<keyword evidence="2" id="KW-1185">Reference proteome</keyword>
<protein>
    <submittedName>
        <fullName evidence="1">DUF1488 family protein</fullName>
    </submittedName>
</protein>
<dbReference type="RefSeq" id="WP_200589710.1">
    <property type="nucleotide sequence ID" value="NZ_JAEPBG010000001.1"/>
</dbReference>
<name>A0A934SQB3_9BURK</name>
<dbReference type="Proteomes" id="UP000622890">
    <property type="component" value="Unassembled WGS sequence"/>
</dbReference>
<dbReference type="EMBL" id="JAEPBG010000001">
    <property type="protein sequence ID" value="MBK4733161.1"/>
    <property type="molecule type" value="Genomic_DNA"/>
</dbReference>
<evidence type="ECO:0000313" key="1">
    <source>
        <dbReference type="EMBL" id="MBK4733161.1"/>
    </source>
</evidence>
<comment type="caution">
    <text evidence="1">The sequence shown here is derived from an EMBL/GenBank/DDBJ whole genome shotgun (WGS) entry which is preliminary data.</text>
</comment>
<dbReference type="AlphaFoldDB" id="A0A934SQB3"/>
<proteinExistence type="predicted"/>
<dbReference type="InterPro" id="IPR009962">
    <property type="entry name" value="DUF1488"/>
</dbReference>
<gene>
    <name evidence="1" type="ORF">JJB74_00830</name>
</gene>
<dbReference type="Pfam" id="PF07369">
    <property type="entry name" value="DUF1488"/>
    <property type="match status" value="1"/>
</dbReference>
<accession>A0A934SQB3</accession>
<evidence type="ECO:0000313" key="2">
    <source>
        <dbReference type="Proteomes" id="UP000622890"/>
    </source>
</evidence>
<sequence>MGKIVLEPGLTEQGVRFSVEVDAVERECLILKSALAHLCKLQGFTMDFMNTYRACEARIHSVARRLAAAGNQDTPLVLSTACFN</sequence>
<organism evidence="1 2">
    <name type="scientific">Noviherbaspirillum pedocola</name>
    <dbReference type="NCBI Taxonomy" id="2801341"/>
    <lineage>
        <taxon>Bacteria</taxon>
        <taxon>Pseudomonadati</taxon>
        <taxon>Pseudomonadota</taxon>
        <taxon>Betaproteobacteria</taxon>
        <taxon>Burkholderiales</taxon>
        <taxon>Oxalobacteraceae</taxon>
        <taxon>Noviherbaspirillum</taxon>
    </lineage>
</organism>
<reference evidence="1" key="1">
    <citation type="submission" date="2021-01" db="EMBL/GenBank/DDBJ databases">
        <title>Genome sequence of strain Noviherbaspirillum sp. DKR-6.</title>
        <authorList>
            <person name="Chaudhary D.K."/>
        </authorList>
    </citation>
    <scope>NUCLEOTIDE SEQUENCE</scope>
    <source>
        <strain evidence="1">DKR-6</strain>
    </source>
</reference>